<evidence type="ECO:0000313" key="2">
    <source>
        <dbReference type="Proteomes" id="UP001190700"/>
    </source>
</evidence>
<dbReference type="Proteomes" id="UP001190700">
    <property type="component" value="Unassembled WGS sequence"/>
</dbReference>
<accession>A0AAE0LIE1</accession>
<organism evidence="1 2">
    <name type="scientific">Cymbomonas tetramitiformis</name>
    <dbReference type="NCBI Taxonomy" id="36881"/>
    <lineage>
        <taxon>Eukaryota</taxon>
        <taxon>Viridiplantae</taxon>
        <taxon>Chlorophyta</taxon>
        <taxon>Pyramimonadophyceae</taxon>
        <taxon>Pyramimonadales</taxon>
        <taxon>Pyramimonadaceae</taxon>
        <taxon>Cymbomonas</taxon>
    </lineage>
</organism>
<gene>
    <name evidence="1" type="ORF">CYMTET_6452</name>
</gene>
<keyword evidence="2" id="KW-1185">Reference proteome</keyword>
<dbReference type="AlphaFoldDB" id="A0AAE0LIE1"/>
<reference evidence="1 2" key="1">
    <citation type="journal article" date="2015" name="Genome Biol. Evol.">
        <title>Comparative Genomics of a Bacterivorous Green Alga Reveals Evolutionary Causalities and Consequences of Phago-Mixotrophic Mode of Nutrition.</title>
        <authorList>
            <person name="Burns J.A."/>
            <person name="Paasch A."/>
            <person name="Narechania A."/>
            <person name="Kim E."/>
        </authorList>
    </citation>
    <scope>NUCLEOTIDE SEQUENCE [LARGE SCALE GENOMIC DNA]</scope>
    <source>
        <strain evidence="1 2">PLY_AMNH</strain>
    </source>
</reference>
<name>A0AAE0LIE1_9CHLO</name>
<protein>
    <submittedName>
        <fullName evidence="1">Uncharacterized protein</fullName>
    </submittedName>
</protein>
<comment type="caution">
    <text evidence="1">The sequence shown here is derived from an EMBL/GenBank/DDBJ whole genome shotgun (WGS) entry which is preliminary data.</text>
</comment>
<sequence length="129" mass="14050">MAQAYIVAFEEQDGEWASKGNIQSYMHDAIMYQAPDGSVYHGRIEVTAKLNSALAAMMEGPQASALASNSDMIKKLAGNAKMKITGPTPSDSGTWLMVYSLNMVMVKIKVTDEFSVDADGKIVKLIRTR</sequence>
<evidence type="ECO:0000313" key="1">
    <source>
        <dbReference type="EMBL" id="KAK3285965.1"/>
    </source>
</evidence>
<dbReference type="EMBL" id="LGRX02001541">
    <property type="protein sequence ID" value="KAK3285965.1"/>
    <property type="molecule type" value="Genomic_DNA"/>
</dbReference>
<proteinExistence type="predicted"/>